<keyword evidence="6 8" id="KW-1133">Transmembrane helix</keyword>
<keyword evidence="4" id="KW-1003">Cell membrane</keyword>
<dbReference type="AlphaFoldDB" id="A0A0A3HXF8"/>
<evidence type="ECO:0000256" key="6">
    <source>
        <dbReference type="ARBA" id="ARBA00022989"/>
    </source>
</evidence>
<comment type="subcellular location">
    <subcellularLocation>
        <location evidence="1">Cell membrane</location>
        <topology evidence="1">Multi-pass membrane protein</topology>
    </subcellularLocation>
</comment>
<feature type="transmembrane region" description="Helical" evidence="8">
    <location>
        <begin position="77"/>
        <end position="98"/>
    </location>
</feature>
<dbReference type="GO" id="GO:0005886">
    <property type="term" value="C:plasma membrane"/>
    <property type="evidence" value="ECO:0007669"/>
    <property type="project" value="UniProtKB-SubCell"/>
</dbReference>
<feature type="transmembrane region" description="Helical" evidence="8">
    <location>
        <begin position="138"/>
        <end position="157"/>
    </location>
</feature>
<dbReference type="InterPro" id="IPR000522">
    <property type="entry name" value="ABC_transptr_permease_BtuC"/>
</dbReference>
<evidence type="ECO:0000256" key="5">
    <source>
        <dbReference type="ARBA" id="ARBA00022692"/>
    </source>
</evidence>
<dbReference type="GO" id="GO:0022857">
    <property type="term" value="F:transmembrane transporter activity"/>
    <property type="evidence" value="ECO:0007669"/>
    <property type="project" value="InterPro"/>
</dbReference>
<sequence>MRKYASVRTFRDQISFLLDRKAFTFHVISLLILGVIFLISAGMGEQFFSPWEAFNIILGNGSSFESLIVQSFRMPRILISIMVGISLAVAGAILQAILRNPLASPDVIGITGGASVAVVLFLAIFSNGSNALTVSIHWMPLAAFIGATIIAILLYLLAWKNGLSSFRLVLIGIGLWALTKALTNLLMIIGPIHQAAQANVWITGSVYGANWSNVQILAPITIVLILIAFIMTRHLNIQELGEDIALGVGARIERQRLGLLLLSTALIGSSVAFAGGIGFVGLMAPHIARKLVGSSFGNLLPLSAIIGAILVLLADTIGRTFFLPIEVPAGVFTAAIGAPYFIYLLYRQRNA</sequence>
<dbReference type="EMBL" id="JPVN01000020">
    <property type="protein sequence ID" value="KGR77266.1"/>
    <property type="molecule type" value="Genomic_DNA"/>
</dbReference>
<keyword evidence="5 8" id="KW-0812">Transmembrane</keyword>
<evidence type="ECO:0000256" key="7">
    <source>
        <dbReference type="ARBA" id="ARBA00023136"/>
    </source>
</evidence>
<dbReference type="GO" id="GO:0033214">
    <property type="term" value="P:siderophore-iron import into cell"/>
    <property type="evidence" value="ECO:0007669"/>
    <property type="project" value="TreeGrafter"/>
</dbReference>
<feature type="transmembrane region" description="Helical" evidence="8">
    <location>
        <begin position="296"/>
        <end position="314"/>
    </location>
</feature>
<evidence type="ECO:0000313" key="10">
    <source>
        <dbReference type="Proteomes" id="UP000030416"/>
    </source>
</evidence>
<evidence type="ECO:0000256" key="3">
    <source>
        <dbReference type="ARBA" id="ARBA00022448"/>
    </source>
</evidence>
<proteinExistence type="inferred from homology"/>
<keyword evidence="10" id="KW-1185">Reference proteome</keyword>
<evidence type="ECO:0000256" key="8">
    <source>
        <dbReference type="SAM" id="Phobius"/>
    </source>
</evidence>
<dbReference type="Proteomes" id="UP000030416">
    <property type="component" value="Unassembled WGS sequence"/>
</dbReference>
<dbReference type="CDD" id="cd06550">
    <property type="entry name" value="TM_ABC_iron-siderophores_like"/>
    <property type="match status" value="1"/>
</dbReference>
<keyword evidence="3" id="KW-0813">Transport</keyword>
<dbReference type="Pfam" id="PF01032">
    <property type="entry name" value="FecCD"/>
    <property type="match status" value="1"/>
</dbReference>
<gene>
    <name evidence="9" type="ORF">CD29_15505</name>
</gene>
<feature type="transmembrane region" description="Helical" evidence="8">
    <location>
        <begin position="107"/>
        <end position="126"/>
    </location>
</feature>
<evidence type="ECO:0000256" key="1">
    <source>
        <dbReference type="ARBA" id="ARBA00004651"/>
    </source>
</evidence>
<feature type="transmembrane region" description="Helical" evidence="8">
    <location>
        <begin position="21"/>
        <end position="41"/>
    </location>
</feature>
<dbReference type="PANTHER" id="PTHR30472">
    <property type="entry name" value="FERRIC ENTEROBACTIN TRANSPORT SYSTEM PERMEASE PROTEIN"/>
    <property type="match status" value="1"/>
</dbReference>
<protein>
    <submittedName>
        <fullName evidence="9">Iron ABC transporter permease</fullName>
    </submittedName>
</protein>
<dbReference type="RefSeq" id="WP_036188541.1">
    <property type="nucleotide sequence ID" value="NZ_AVDA01000020.1"/>
</dbReference>
<evidence type="ECO:0000313" key="9">
    <source>
        <dbReference type="EMBL" id="KGR77266.1"/>
    </source>
</evidence>
<evidence type="ECO:0000256" key="2">
    <source>
        <dbReference type="ARBA" id="ARBA00007935"/>
    </source>
</evidence>
<dbReference type="InterPro" id="IPR037294">
    <property type="entry name" value="ABC_BtuC-like"/>
</dbReference>
<accession>A0A0A3HXF8</accession>
<feature type="transmembrane region" description="Helical" evidence="8">
    <location>
        <begin position="321"/>
        <end position="346"/>
    </location>
</feature>
<feature type="transmembrane region" description="Helical" evidence="8">
    <location>
        <begin position="169"/>
        <end position="192"/>
    </location>
</feature>
<keyword evidence="7 8" id="KW-0472">Membrane</keyword>
<name>A0A0A3HXF8_9BACL</name>
<comment type="caution">
    <text evidence="9">The sequence shown here is derived from an EMBL/GenBank/DDBJ whole genome shotgun (WGS) entry which is preliminary data.</text>
</comment>
<dbReference type="SUPFAM" id="SSF81345">
    <property type="entry name" value="ABC transporter involved in vitamin B12 uptake, BtuC"/>
    <property type="match status" value="1"/>
</dbReference>
<evidence type="ECO:0000256" key="4">
    <source>
        <dbReference type="ARBA" id="ARBA00022475"/>
    </source>
</evidence>
<feature type="transmembrane region" description="Helical" evidence="8">
    <location>
        <begin position="259"/>
        <end position="284"/>
    </location>
</feature>
<dbReference type="eggNOG" id="COG0609">
    <property type="taxonomic scope" value="Bacteria"/>
</dbReference>
<dbReference type="FunFam" id="1.10.3470.10:FF:000001">
    <property type="entry name" value="Vitamin B12 ABC transporter permease BtuC"/>
    <property type="match status" value="1"/>
</dbReference>
<reference evidence="9 10" key="1">
    <citation type="submission" date="2014-02" db="EMBL/GenBank/DDBJ databases">
        <title>Draft genome sequence of Lysinibacillus manganicus DSM 26584T.</title>
        <authorList>
            <person name="Zhang F."/>
            <person name="Wang G."/>
            <person name="Zhang L."/>
        </authorList>
    </citation>
    <scope>NUCLEOTIDE SEQUENCE [LARGE SCALE GENOMIC DNA]</scope>
    <source>
        <strain evidence="9 10">DSM 26584</strain>
    </source>
</reference>
<dbReference type="Gene3D" id="1.10.3470.10">
    <property type="entry name" value="ABC transporter involved in vitamin B12 uptake, BtuC"/>
    <property type="match status" value="1"/>
</dbReference>
<dbReference type="PANTHER" id="PTHR30472:SF24">
    <property type="entry name" value="FERRIC ENTEROBACTIN TRANSPORT SYSTEM PERMEASE PROTEIN FEPG"/>
    <property type="match status" value="1"/>
</dbReference>
<organism evidence="9 10">
    <name type="scientific">Ureibacillus manganicus DSM 26584</name>
    <dbReference type="NCBI Taxonomy" id="1384049"/>
    <lineage>
        <taxon>Bacteria</taxon>
        <taxon>Bacillati</taxon>
        <taxon>Bacillota</taxon>
        <taxon>Bacilli</taxon>
        <taxon>Bacillales</taxon>
        <taxon>Caryophanaceae</taxon>
        <taxon>Ureibacillus</taxon>
    </lineage>
</organism>
<dbReference type="STRING" id="1384049.CD29_15505"/>
<dbReference type="OrthoDB" id="9811721at2"/>
<feature type="transmembrane region" description="Helical" evidence="8">
    <location>
        <begin position="212"/>
        <end position="231"/>
    </location>
</feature>
<comment type="similarity">
    <text evidence="2">Belongs to the binding-protein-dependent transport system permease family. FecCD subfamily.</text>
</comment>